<name>A0A2X3E2F7_KLEPN</name>
<dbReference type="EMBL" id="UAWQ01000002">
    <property type="protein sequence ID" value="SQC36578.1"/>
    <property type="molecule type" value="Genomic_DNA"/>
</dbReference>
<evidence type="ECO:0000313" key="2">
    <source>
        <dbReference type="Proteomes" id="UP000251721"/>
    </source>
</evidence>
<gene>
    <name evidence="1" type="ORF">NCTC13465_00223</name>
</gene>
<protein>
    <submittedName>
        <fullName evidence="1">Amino acid ABC transporter periplasmic amino acid-binding protein</fullName>
    </submittedName>
</protein>
<accession>A0A2X3E2F7</accession>
<dbReference type="AlphaFoldDB" id="A0A2X3E2F7"/>
<evidence type="ECO:0000313" key="1">
    <source>
        <dbReference type="EMBL" id="SQC36578.1"/>
    </source>
</evidence>
<proteinExistence type="predicted"/>
<sequence length="49" mass="5112">MVNSSTGDIVVSEVLGKNSTAIKRFDNTPLMLQELFEDGVSAAVGDVGV</sequence>
<reference evidence="1 2" key="1">
    <citation type="submission" date="2018-06" db="EMBL/GenBank/DDBJ databases">
        <authorList>
            <consortium name="Pathogen Informatics"/>
            <person name="Doyle S."/>
        </authorList>
    </citation>
    <scope>NUCLEOTIDE SEQUENCE [LARGE SCALE GENOMIC DNA]</scope>
    <source>
        <strain evidence="1 2">NCTC13465</strain>
    </source>
</reference>
<dbReference type="Proteomes" id="UP000251721">
    <property type="component" value="Unassembled WGS sequence"/>
</dbReference>
<organism evidence="1 2">
    <name type="scientific">Klebsiella pneumoniae</name>
    <dbReference type="NCBI Taxonomy" id="573"/>
    <lineage>
        <taxon>Bacteria</taxon>
        <taxon>Pseudomonadati</taxon>
        <taxon>Pseudomonadota</taxon>
        <taxon>Gammaproteobacteria</taxon>
        <taxon>Enterobacterales</taxon>
        <taxon>Enterobacteriaceae</taxon>
        <taxon>Klebsiella/Raoultella group</taxon>
        <taxon>Klebsiella</taxon>
        <taxon>Klebsiella pneumoniae complex</taxon>
    </lineage>
</organism>